<keyword evidence="9" id="KW-0347">Helicase</keyword>
<name>A0A845DYW9_9BACI</name>
<accession>A0A845DYW9</accession>
<dbReference type="InterPro" id="IPR006310">
    <property type="entry name" value="DinG"/>
</dbReference>
<dbReference type="RefSeq" id="WP_160912068.1">
    <property type="nucleotide sequence ID" value="NZ_WMEZ01000001.1"/>
</dbReference>
<evidence type="ECO:0000256" key="6">
    <source>
        <dbReference type="HAMAP-Rule" id="MF_02206"/>
    </source>
</evidence>
<keyword evidence="2 6" id="KW-0547">Nucleotide-binding</keyword>
<dbReference type="GO" id="GO:0003678">
    <property type="term" value="F:DNA helicase activity"/>
    <property type="evidence" value="ECO:0007669"/>
    <property type="project" value="TreeGrafter"/>
</dbReference>
<dbReference type="InterPro" id="IPR027417">
    <property type="entry name" value="P-loop_NTPase"/>
</dbReference>
<gene>
    <name evidence="6 7 9" type="primary">dinG</name>
    <name evidence="9" type="ORF">GLV98_03320</name>
</gene>
<dbReference type="PANTHER" id="PTHR11472:SF34">
    <property type="entry name" value="REGULATOR OF TELOMERE ELONGATION HELICASE 1"/>
    <property type="match status" value="1"/>
</dbReference>
<reference evidence="9 10" key="1">
    <citation type="submission" date="2019-11" db="EMBL/GenBank/DDBJ databases">
        <title>Genome sequences of 17 halophilic strains isolated from different environments.</title>
        <authorList>
            <person name="Furrow R.E."/>
        </authorList>
    </citation>
    <scope>NUCLEOTIDE SEQUENCE [LARGE SCALE GENOMIC DNA]</scope>
    <source>
        <strain evidence="9 10">22505_10_Sand</strain>
    </source>
</reference>
<dbReference type="GO" id="GO:0005524">
    <property type="term" value="F:ATP binding"/>
    <property type="evidence" value="ECO:0007669"/>
    <property type="project" value="UniProtKB-UniRule"/>
</dbReference>
<evidence type="ECO:0000259" key="8">
    <source>
        <dbReference type="PROSITE" id="PS51193"/>
    </source>
</evidence>
<evidence type="ECO:0000256" key="2">
    <source>
        <dbReference type="ARBA" id="ARBA00022741"/>
    </source>
</evidence>
<dbReference type="SUPFAM" id="SSF52540">
    <property type="entry name" value="P-loop containing nucleoside triphosphate hydrolases"/>
    <property type="match status" value="1"/>
</dbReference>
<evidence type="ECO:0000256" key="4">
    <source>
        <dbReference type="ARBA" id="ARBA00022839"/>
    </source>
</evidence>
<dbReference type="InterPro" id="IPR006935">
    <property type="entry name" value="Helicase/UvrB_N"/>
</dbReference>
<feature type="domain" description="Helicase ATP-binding" evidence="8">
    <location>
        <begin position="250"/>
        <end position="512"/>
    </location>
</feature>
<dbReference type="OrthoDB" id="9803913at2"/>
<feature type="binding site" evidence="6">
    <location>
        <begin position="285"/>
        <end position="292"/>
    </location>
    <ligand>
        <name>ATP</name>
        <dbReference type="ChEBI" id="CHEBI:30616"/>
    </ligand>
</feature>
<evidence type="ECO:0000256" key="3">
    <source>
        <dbReference type="ARBA" id="ARBA00022801"/>
    </source>
</evidence>
<dbReference type="SUPFAM" id="SSF53098">
    <property type="entry name" value="Ribonuclease H-like"/>
    <property type="match status" value="1"/>
</dbReference>
<dbReference type="Gene3D" id="3.30.420.10">
    <property type="entry name" value="Ribonuclease H-like superfamily/Ribonuclease H"/>
    <property type="match status" value="1"/>
</dbReference>
<dbReference type="InterPro" id="IPR012337">
    <property type="entry name" value="RNaseH-like_sf"/>
</dbReference>
<evidence type="ECO:0000256" key="1">
    <source>
        <dbReference type="ARBA" id="ARBA00022722"/>
    </source>
</evidence>
<dbReference type="Pfam" id="PF13307">
    <property type="entry name" value="Helicase_C_2"/>
    <property type="match status" value="1"/>
</dbReference>
<dbReference type="GO" id="GO:0003887">
    <property type="term" value="F:DNA-directed DNA polymerase activity"/>
    <property type="evidence" value="ECO:0007669"/>
    <property type="project" value="InterPro"/>
</dbReference>
<dbReference type="NCBIfam" id="TIGR00573">
    <property type="entry name" value="dnaq"/>
    <property type="match status" value="1"/>
</dbReference>
<dbReference type="Pfam" id="PF00929">
    <property type="entry name" value="RNase_T"/>
    <property type="match status" value="1"/>
</dbReference>
<dbReference type="EMBL" id="WMEZ01000001">
    <property type="protein sequence ID" value="MYL48494.1"/>
    <property type="molecule type" value="Genomic_DNA"/>
</dbReference>
<keyword evidence="5 6" id="KW-0067">ATP-binding</keyword>
<evidence type="ECO:0000313" key="10">
    <source>
        <dbReference type="Proteomes" id="UP000447393"/>
    </source>
</evidence>
<dbReference type="InterPro" id="IPR006555">
    <property type="entry name" value="ATP-dep_Helicase_C"/>
</dbReference>
<dbReference type="Pfam" id="PF04851">
    <property type="entry name" value="ResIII"/>
    <property type="match status" value="1"/>
</dbReference>
<dbReference type="PANTHER" id="PTHR11472">
    <property type="entry name" value="DNA REPAIR DEAD HELICASE RAD3/XP-D SUBFAMILY MEMBER"/>
    <property type="match status" value="1"/>
</dbReference>
<dbReference type="CDD" id="cd06127">
    <property type="entry name" value="DEDDh"/>
    <property type="match status" value="1"/>
</dbReference>
<dbReference type="SMART" id="SM00479">
    <property type="entry name" value="EXOIII"/>
    <property type="match status" value="1"/>
</dbReference>
<dbReference type="HAMAP" id="MF_02206">
    <property type="entry name" value="DinG_exonucl"/>
    <property type="match status" value="1"/>
</dbReference>
<dbReference type="InterPro" id="IPR036397">
    <property type="entry name" value="RNaseH_sf"/>
</dbReference>
<keyword evidence="4 6" id="KW-0269">Exonuclease</keyword>
<dbReference type="FunFam" id="3.40.50.300:FF:000437">
    <property type="entry name" value="ATP-dependent DNA helicase DinG"/>
    <property type="match status" value="1"/>
</dbReference>
<sequence>MKRFAIVDLETTGNAASKGDRIIEIGVVVMEEDGTIVEEFSSLVYPEKEIPPFIRSLTGIENDDVLDAPLFSEIVGDVYPLFQHAYIVAHNIEFDLGFLNDELARCGYQPLHNPIIDTVEFARILMPTSPTFKLGQLAELLEMGHDRPHRALSDAQVTADLLLYLLKELQRLPERTIHHLLKIEGKLKSDFREFFLKYLEEKRYGSGSESDVMLKHGIAVRKQVPDRSSKSVQLPPFDKWKTQVFEGENGLGSLLPHYEIRKGQQDMTAKVKQALEENKHAIVEAGAGTGKSVAYLLSAAFQAMDHGKRVVVSTHTTSLQKQLLEEEIPKVERMFPRPIKAVLYKGKSHYISLIHFHYELERSYQDNYDIALTKAMILVWLTQTRTGDVDEIQLPSNGRQFWHKVSSEQSSKTVRLGFTDDSFFQWAQEKAAQADLVITNHALLCMDIMKEESVLPDYEHVIIDEAHHLEAVASRYFGVRMNYRELQRHLTQFGEIFHKNLYKEWSLQEDFYSNLIRGQQSIDEAKEELSHFSRYIYQSVKKQQKRLGKGKSDIGRTQLLLKPGEMPSFIDTAKEMSHRFLAMIKRLIVHMGKMEEQLKMQLAVREDYSIPILLSRLNNQIDVCHQIRSQLIHYFDFTREEEVKWVEIEGEGAVNAIYLFSEPYDVAHLLEQRLFRRKGSAILTSATLSTDGSFGYIRKSLGLENFTNAIEAIIPSPYQFKEQVQLMVPNDFPNIKNDPDSFVEALSEAIYSVAEVTKGRMLILFTSYEMLRQTYTLLKEFIDPEEFMVFAQGVSSGSRDRLKKNFQAFDQAILLGTSSFWEGVDIPGEDLSCLMMVRLPFQPPDQPIQSMRNERMQNEGKNSFMEKSLPHAIIRFKQGFGRLIRSSSDRGVVFICDQRLMEARYGKYFLNSLPEVPVSYESTRQLINKIEKWL</sequence>
<comment type="function">
    <text evidence="6 7">3'-5' exonuclease.</text>
</comment>
<dbReference type="PROSITE" id="PS51193">
    <property type="entry name" value="HELICASE_ATP_BIND_2"/>
    <property type="match status" value="1"/>
</dbReference>
<dbReference type="EC" id="3.1.-.-" evidence="6 7"/>
<dbReference type="Proteomes" id="UP000447393">
    <property type="component" value="Unassembled WGS sequence"/>
</dbReference>
<dbReference type="SMART" id="SM00491">
    <property type="entry name" value="HELICc2"/>
    <property type="match status" value="1"/>
</dbReference>
<dbReference type="NCBIfam" id="TIGR01407">
    <property type="entry name" value="dinG_rel"/>
    <property type="match status" value="1"/>
</dbReference>
<proteinExistence type="inferred from homology"/>
<evidence type="ECO:0000256" key="5">
    <source>
        <dbReference type="ARBA" id="ARBA00022840"/>
    </source>
</evidence>
<evidence type="ECO:0000313" key="9">
    <source>
        <dbReference type="EMBL" id="MYL48494.1"/>
    </source>
</evidence>
<comment type="similarity">
    <text evidence="6 7">Belongs to the helicase family. DinG subfamily. Type 2 sub-subfamily.</text>
</comment>
<dbReference type="GO" id="GO:0016818">
    <property type="term" value="F:hydrolase activity, acting on acid anhydrides, in phosphorus-containing anhydrides"/>
    <property type="evidence" value="ECO:0007669"/>
    <property type="project" value="InterPro"/>
</dbReference>
<dbReference type="GO" id="GO:0006260">
    <property type="term" value="P:DNA replication"/>
    <property type="evidence" value="ECO:0007669"/>
    <property type="project" value="InterPro"/>
</dbReference>
<dbReference type="InterPro" id="IPR014013">
    <property type="entry name" value="Helic_SF1/SF2_ATP-bd_DinG/Rad3"/>
</dbReference>
<organism evidence="9 10">
    <name type="scientific">Halobacillus litoralis</name>
    <dbReference type="NCBI Taxonomy" id="45668"/>
    <lineage>
        <taxon>Bacteria</taxon>
        <taxon>Bacillati</taxon>
        <taxon>Bacillota</taxon>
        <taxon>Bacilli</taxon>
        <taxon>Bacillales</taxon>
        <taxon>Bacillaceae</taxon>
        <taxon>Halobacillus</taxon>
    </lineage>
</organism>
<protein>
    <recommendedName>
        <fullName evidence="6 7">3'-5' exonuclease DinG</fullName>
        <ecNumber evidence="6 7">3.1.-.-</ecNumber>
    </recommendedName>
</protein>
<keyword evidence="1 6" id="KW-0540">Nuclease</keyword>
<dbReference type="FunFam" id="3.30.420.10:FF:000045">
    <property type="entry name" value="3'-5' exonuclease DinG"/>
    <property type="match status" value="1"/>
</dbReference>
<dbReference type="NCBIfam" id="NF005981">
    <property type="entry name" value="PRK08074.1"/>
    <property type="match status" value="1"/>
</dbReference>
<comment type="caution">
    <text evidence="9">The sequence shown here is derived from an EMBL/GenBank/DDBJ whole genome shotgun (WGS) entry which is preliminary data.</text>
</comment>
<dbReference type="GO" id="GO:0008408">
    <property type="term" value="F:3'-5' exonuclease activity"/>
    <property type="evidence" value="ECO:0007669"/>
    <property type="project" value="UniProtKB-UniRule"/>
</dbReference>
<dbReference type="InterPro" id="IPR045028">
    <property type="entry name" value="DinG/Rad3-like"/>
</dbReference>
<evidence type="ECO:0000256" key="7">
    <source>
        <dbReference type="RuleBase" id="RU364106"/>
    </source>
</evidence>
<dbReference type="AlphaFoldDB" id="A0A845DYW9"/>
<dbReference type="GO" id="GO:0003677">
    <property type="term" value="F:DNA binding"/>
    <property type="evidence" value="ECO:0007669"/>
    <property type="project" value="InterPro"/>
</dbReference>
<keyword evidence="3 6" id="KW-0378">Hydrolase</keyword>
<dbReference type="InterPro" id="IPR006054">
    <property type="entry name" value="DnaQ"/>
</dbReference>
<dbReference type="InterPro" id="IPR013520">
    <property type="entry name" value="Ribonucl_H"/>
</dbReference>
<dbReference type="Gene3D" id="3.40.50.300">
    <property type="entry name" value="P-loop containing nucleotide triphosphate hydrolases"/>
    <property type="match status" value="2"/>
</dbReference>
<feature type="short sequence motif" description="DEAH box" evidence="6">
    <location>
        <begin position="464"/>
        <end position="467"/>
    </location>
</feature>